<keyword evidence="7" id="KW-1185">Reference proteome</keyword>
<dbReference type="RefSeq" id="WP_208271892.1">
    <property type="nucleotide sequence ID" value="NZ_BAAAGM010000029.1"/>
</dbReference>
<accession>A0ABS3RBV6</accession>
<dbReference type="InterPro" id="IPR009057">
    <property type="entry name" value="Homeodomain-like_sf"/>
</dbReference>
<name>A0ABS3RBV6_9ACTN</name>
<dbReference type="PANTHER" id="PTHR30055">
    <property type="entry name" value="HTH-TYPE TRANSCRIPTIONAL REGULATOR RUTR"/>
    <property type="match status" value="1"/>
</dbReference>
<evidence type="ECO:0000256" key="4">
    <source>
        <dbReference type="PROSITE-ProRule" id="PRU00335"/>
    </source>
</evidence>
<keyword evidence="2 4" id="KW-0238">DNA-binding</keyword>
<dbReference type="Pfam" id="PF00440">
    <property type="entry name" value="TetR_N"/>
    <property type="match status" value="1"/>
</dbReference>
<dbReference type="InterPro" id="IPR001647">
    <property type="entry name" value="HTH_TetR"/>
</dbReference>
<sequence>MRGEDLEDARILDVATRLFAGLGFDSTSMTMIAESSGITPDALTAKVGTKTELYTAVIGRARQLVRDRLAKIPAVLDPPTRQGLARTIDITLDAYADNPLMLKLWLQHRIGDASDLGDVEGQALLPGYSWYANLLRDAAPEDLDIDYILTAIRWLIEGFLSGGIIHSDPEQHPGHPQGLHRTASDLEDFRAFLKQAMHRLLPLPEEF</sequence>
<organism evidence="6 7">
    <name type="scientific">Actinomadura nitritigenes</name>
    <dbReference type="NCBI Taxonomy" id="134602"/>
    <lineage>
        <taxon>Bacteria</taxon>
        <taxon>Bacillati</taxon>
        <taxon>Actinomycetota</taxon>
        <taxon>Actinomycetes</taxon>
        <taxon>Streptosporangiales</taxon>
        <taxon>Thermomonosporaceae</taxon>
        <taxon>Actinomadura</taxon>
    </lineage>
</organism>
<dbReference type="Gene3D" id="1.10.357.10">
    <property type="entry name" value="Tetracycline Repressor, domain 2"/>
    <property type="match status" value="1"/>
</dbReference>
<evidence type="ECO:0000256" key="2">
    <source>
        <dbReference type="ARBA" id="ARBA00023125"/>
    </source>
</evidence>
<evidence type="ECO:0000313" key="6">
    <source>
        <dbReference type="EMBL" id="MBO2443585.1"/>
    </source>
</evidence>
<keyword evidence="3" id="KW-0804">Transcription</keyword>
<evidence type="ECO:0000256" key="1">
    <source>
        <dbReference type="ARBA" id="ARBA00023015"/>
    </source>
</evidence>
<feature type="domain" description="HTH tetR-type" evidence="5">
    <location>
        <begin position="5"/>
        <end position="65"/>
    </location>
</feature>
<evidence type="ECO:0000313" key="7">
    <source>
        <dbReference type="Proteomes" id="UP000666915"/>
    </source>
</evidence>
<protein>
    <submittedName>
        <fullName evidence="6">TetR/AcrR family transcriptional regulator</fullName>
    </submittedName>
</protein>
<reference evidence="6 7" key="1">
    <citation type="submission" date="2021-03" db="EMBL/GenBank/DDBJ databases">
        <authorList>
            <person name="Kanchanasin P."/>
            <person name="Saeng-In P."/>
            <person name="Phongsopitanun W."/>
            <person name="Yuki M."/>
            <person name="Kudo T."/>
            <person name="Ohkuma M."/>
            <person name="Tanasupawat S."/>
        </authorList>
    </citation>
    <scope>NUCLEOTIDE SEQUENCE [LARGE SCALE GENOMIC DNA]</scope>
    <source>
        <strain evidence="6 7">L46</strain>
    </source>
</reference>
<gene>
    <name evidence="6" type="ORF">J4557_39265</name>
</gene>
<evidence type="ECO:0000259" key="5">
    <source>
        <dbReference type="PROSITE" id="PS50977"/>
    </source>
</evidence>
<dbReference type="Proteomes" id="UP000666915">
    <property type="component" value="Unassembled WGS sequence"/>
</dbReference>
<keyword evidence="1" id="KW-0805">Transcription regulation</keyword>
<dbReference type="EMBL" id="JAGEOK010000034">
    <property type="protein sequence ID" value="MBO2443585.1"/>
    <property type="molecule type" value="Genomic_DNA"/>
</dbReference>
<proteinExistence type="predicted"/>
<dbReference type="PANTHER" id="PTHR30055:SF234">
    <property type="entry name" value="HTH-TYPE TRANSCRIPTIONAL REGULATOR BETI"/>
    <property type="match status" value="1"/>
</dbReference>
<feature type="DNA-binding region" description="H-T-H motif" evidence="4">
    <location>
        <begin position="28"/>
        <end position="47"/>
    </location>
</feature>
<dbReference type="InterPro" id="IPR050109">
    <property type="entry name" value="HTH-type_TetR-like_transc_reg"/>
</dbReference>
<comment type="caution">
    <text evidence="6">The sequence shown here is derived from an EMBL/GenBank/DDBJ whole genome shotgun (WGS) entry which is preliminary data.</text>
</comment>
<dbReference type="PROSITE" id="PS50977">
    <property type="entry name" value="HTH_TETR_2"/>
    <property type="match status" value="1"/>
</dbReference>
<dbReference type="SUPFAM" id="SSF46689">
    <property type="entry name" value="Homeodomain-like"/>
    <property type="match status" value="1"/>
</dbReference>
<evidence type="ECO:0000256" key="3">
    <source>
        <dbReference type="ARBA" id="ARBA00023163"/>
    </source>
</evidence>